<dbReference type="InterPro" id="IPR011009">
    <property type="entry name" value="Kinase-like_dom_sf"/>
</dbReference>
<feature type="binding site" evidence="5">
    <location>
        <position position="35"/>
    </location>
    <ligand>
        <name>ATP</name>
        <dbReference type="ChEBI" id="CHEBI:30616"/>
    </ligand>
</feature>
<gene>
    <name evidence="7" type="ORF">GGQ74_002980</name>
</gene>
<dbReference type="PROSITE" id="PS50011">
    <property type="entry name" value="PROTEIN_KINASE_DOM"/>
    <property type="match status" value="1"/>
</dbReference>
<dbReference type="CDD" id="cd14014">
    <property type="entry name" value="STKc_PknB_like"/>
    <property type="match status" value="1"/>
</dbReference>
<evidence type="ECO:0000259" key="6">
    <source>
        <dbReference type="PROSITE" id="PS50011"/>
    </source>
</evidence>
<dbReference type="Pfam" id="PF07603">
    <property type="entry name" value="Lcl_C"/>
    <property type="match status" value="1"/>
</dbReference>
<dbReference type="GO" id="GO:0004674">
    <property type="term" value="F:protein serine/threonine kinase activity"/>
    <property type="evidence" value="ECO:0007669"/>
    <property type="project" value="UniProtKB-EC"/>
</dbReference>
<evidence type="ECO:0000256" key="4">
    <source>
        <dbReference type="ARBA" id="ARBA00022840"/>
    </source>
</evidence>
<dbReference type="PANTHER" id="PTHR43289">
    <property type="entry name" value="MITOGEN-ACTIVATED PROTEIN KINASE KINASE KINASE 20-RELATED"/>
    <property type="match status" value="1"/>
</dbReference>
<dbReference type="PANTHER" id="PTHR43289:SF34">
    <property type="entry name" value="SERINE_THREONINE-PROTEIN KINASE YBDM-RELATED"/>
    <property type="match status" value="1"/>
</dbReference>
<accession>A0A846QSD5</accession>
<dbReference type="AlphaFoldDB" id="A0A846QSD5"/>
<dbReference type="PROSITE" id="PS00108">
    <property type="entry name" value="PROTEIN_KINASE_ST"/>
    <property type="match status" value="1"/>
</dbReference>
<evidence type="ECO:0000313" key="8">
    <source>
        <dbReference type="Proteomes" id="UP000580856"/>
    </source>
</evidence>
<protein>
    <submittedName>
        <fullName evidence="7">Serine/threonine-protein kinase</fullName>
        <ecNumber evidence="7">2.7.11.1</ecNumber>
    </submittedName>
</protein>
<dbReference type="InterPro" id="IPR000719">
    <property type="entry name" value="Prot_kinase_dom"/>
</dbReference>
<dbReference type="Gene3D" id="1.10.510.10">
    <property type="entry name" value="Transferase(Phosphotransferase) domain 1"/>
    <property type="match status" value="1"/>
</dbReference>
<evidence type="ECO:0000313" key="7">
    <source>
        <dbReference type="EMBL" id="NJB69283.1"/>
    </source>
</evidence>
<dbReference type="EMBL" id="JAATJA010000004">
    <property type="protein sequence ID" value="NJB69283.1"/>
    <property type="molecule type" value="Genomic_DNA"/>
</dbReference>
<dbReference type="Gene3D" id="3.30.200.20">
    <property type="entry name" value="Phosphorylase Kinase, domain 1"/>
    <property type="match status" value="1"/>
</dbReference>
<organism evidence="7 8">
    <name type="scientific">Desulfobaculum xiamenense</name>
    <dbReference type="NCBI Taxonomy" id="995050"/>
    <lineage>
        <taxon>Bacteria</taxon>
        <taxon>Pseudomonadati</taxon>
        <taxon>Thermodesulfobacteriota</taxon>
        <taxon>Desulfovibrionia</taxon>
        <taxon>Desulfovibrionales</taxon>
        <taxon>Desulfovibrionaceae</taxon>
        <taxon>Desulfobaculum</taxon>
    </lineage>
</organism>
<dbReference type="PROSITE" id="PS00107">
    <property type="entry name" value="PROTEIN_KINASE_ATP"/>
    <property type="match status" value="1"/>
</dbReference>
<dbReference type="SUPFAM" id="SSF56112">
    <property type="entry name" value="Protein kinase-like (PK-like)"/>
    <property type="match status" value="1"/>
</dbReference>
<reference evidence="7 8" key="1">
    <citation type="submission" date="2020-03" db="EMBL/GenBank/DDBJ databases">
        <title>Genomic Encyclopedia of Type Strains, Phase IV (KMG-IV): sequencing the most valuable type-strain genomes for metagenomic binning, comparative biology and taxonomic classification.</title>
        <authorList>
            <person name="Goeker M."/>
        </authorList>
    </citation>
    <scope>NUCLEOTIDE SEQUENCE [LARGE SCALE GENOMIC DNA]</scope>
    <source>
        <strain evidence="7 8">DSM 24233</strain>
    </source>
</reference>
<dbReference type="InterPro" id="IPR008271">
    <property type="entry name" value="Ser/Thr_kinase_AS"/>
</dbReference>
<dbReference type="EC" id="2.7.11.1" evidence="7"/>
<dbReference type="RefSeq" id="WP_167942367.1">
    <property type="nucleotide sequence ID" value="NZ_JAATJA010000004.1"/>
</dbReference>
<evidence type="ECO:0000256" key="2">
    <source>
        <dbReference type="ARBA" id="ARBA00022741"/>
    </source>
</evidence>
<dbReference type="SMART" id="SM00220">
    <property type="entry name" value="S_TKc"/>
    <property type="match status" value="1"/>
</dbReference>
<comment type="caution">
    <text evidence="7">The sequence shown here is derived from an EMBL/GenBank/DDBJ whole genome shotgun (WGS) entry which is preliminary data.</text>
</comment>
<keyword evidence="4 5" id="KW-0067">ATP-binding</keyword>
<keyword evidence="3 7" id="KW-0418">Kinase</keyword>
<keyword evidence="1 7" id="KW-0808">Transferase</keyword>
<dbReference type="GO" id="GO:0005524">
    <property type="term" value="F:ATP binding"/>
    <property type="evidence" value="ECO:0007669"/>
    <property type="project" value="UniProtKB-UniRule"/>
</dbReference>
<dbReference type="InterPro" id="IPR017441">
    <property type="entry name" value="Protein_kinase_ATP_BS"/>
</dbReference>
<keyword evidence="8" id="KW-1185">Reference proteome</keyword>
<evidence type="ECO:0000256" key="1">
    <source>
        <dbReference type="ARBA" id="ARBA00022679"/>
    </source>
</evidence>
<dbReference type="InterPro" id="IPR011460">
    <property type="entry name" value="Lcl_C"/>
</dbReference>
<dbReference type="Pfam" id="PF00069">
    <property type="entry name" value="Pkinase"/>
    <property type="match status" value="1"/>
</dbReference>
<sequence>MRSIAQYEILGLLGRGGMGAVYKVRKADGPIVALKILAPTELLEAVAGRDELERRFLAEAEAMADIRHHNVATVLDTGRDAAGRPFFTMEYCCDNVGALIGETYRVEAPSRVLRLDRATDIAAQALNALACLHDSGIVHRDMKPFNLLLAPDGTVKLIDFGLSRLRGERMRLHGSERVGSPYYAAPEQEAAPDAADARADLYAVGVMLFRMLTGHLPEVANQPASHFNPELDATWDAFLRQSLARDREERFPTARAMRDALAALVAAWRERIDATCALPNISPDIAPDVEHLVETWTAPLRATPLRTGTVDADAAFDVDDLGRPIAFCANDFQDRGDTVYDATTGLVWQTGCSAQAMDWTEAEAYARALGSARFAGYDGWRLPTAPELLSLVTPVRKGRDFCVESLFSTACKRLWTADHRTHTAAWYADMELGFLWRHDLTCRNWVRAVCSTQTVPRR</sequence>
<feature type="domain" description="Protein kinase" evidence="6">
    <location>
        <begin position="7"/>
        <end position="285"/>
    </location>
</feature>
<evidence type="ECO:0000256" key="3">
    <source>
        <dbReference type="ARBA" id="ARBA00022777"/>
    </source>
</evidence>
<evidence type="ECO:0000256" key="5">
    <source>
        <dbReference type="PROSITE-ProRule" id="PRU10141"/>
    </source>
</evidence>
<name>A0A846QSD5_9BACT</name>
<proteinExistence type="predicted"/>
<dbReference type="Proteomes" id="UP000580856">
    <property type="component" value="Unassembled WGS sequence"/>
</dbReference>
<keyword evidence="2 5" id="KW-0547">Nucleotide-binding</keyword>